<keyword evidence="6" id="KW-1185">Reference proteome</keyword>
<evidence type="ECO:0000256" key="1">
    <source>
        <dbReference type="ARBA" id="ARBA00022593"/>
    </source>
</evidence>
<dbReference type="GeneID" id="30150321"/>
<name>A0A1E3QK46_9ASCO</name>
<dbReference type="GO" id="GO:0044375">
    <property type="term" value="P:regulation of peroxisome size"/>
    <property type="evidence" value="ECO:0007669"/>
    <property type="project" value="EnsemblFungi"/>
</dbReference>
<dbReference type="AlphaFoldDB" id="A0A1E3QK46"/>
<dbReference type="GO" id="GO:0005778">
    <property type="term" value="C:peroxisomal membrane"/>
    <property type="evidence" value="ECO:0007669"/>
    <property type="project" value="UniProtKB-SubCell"/>
</dbReference>
<dbReference type="Proteomes" id="UP000094336">
    <property type="component" value="Unassembled WGS sequence"/>
</dbReference>
<dbReference type="GO" id="GO:0005783">
    <property type="term" value="C:endoplasmic reticulum"/>
    <property type="evidence" value="ECO:0007669"/>
    <property type="project" value="EnsemblFungi"/>
</dbReference>
<accession>A0A1E3QK46</accession>
<keyword evidence="3" id="KW-0576">Peroxisome</keyword>
<evidence type="ECO:0000256" key="4">
    <source>
        <dbReference type="ARBA" id="ARBA00046271"/>
    </source>
</evidence>
<dbReference type="GO" id="GO:0016559">
    <property type="term" value="P:peroxisome fission"/>
    <property type="evidence" value="ECO:0007669"/>
    <property type="project" value="EnsemblFungi"/>
</dbReference>
<evidence type="ECO:0000256" key="3">
    <source>
        <dbReference type="ARBA" id="ARBA00023140"/>
    </source>
</evidence>
<comment type="subcellular location">
    <subcellularLocation>
        <location evidence="4">Peroxisome membrane</location>
    </subcellularLocation>
</comment>
<dbReference type="GO" id="GO:1990429">
    <property type="term" value="C:peroxisomal importomer complex"/>
    <property type="evidence" value="ECO:0007669"/>
    <property type="project" value="EnsemblFungi"/>
</dbReference>
<evidence type="ECO:0008006" key="7">
    <source>
        <dbReference type="Google" id="ProtNLM"/>
    </source>
</evidence>
<protein>
    <recommendedName>
        <fullName evidence="7">Peroxisomal membrane protein PMP27</fullName>
    </recommendedName>
</protein>
<evidence type="ECO:0000313" key="6">
    <source>
        <dbReference type="Proteomes" id="UP000094336"/>
    </source>
</evidence>
<keyword evidence="2" id="KW-0472">Membrane</keyword>
<dbReference type="STRING" id="984486.A0A1E3QK46"/>
<evidence type="ECO:0000313" key="5">
    <source>
        <dbReference type="EMBL" id="ODQ78061.1"/>
    </source>
</evidence>
<sequence length="234" mass="26513">MVLDTAVYHPSLLKLIRFLDTTAGREKVLRGVQYLCRFLAFYLLRKGYTLETSKLFSSLQKNMAFTRKAMRFLKPLNHLQDASKAYDNKLMDPVLRYATVVRNVSYMGYLSADSLAWFKLLGVMDTKRLPQLSKVANWFWFGGLISGLVNELRKLQIDTLKRTALVSEEKVEQAELVKVNSALFAAKRKTFATLTDLFIVLNNLGYLHNDEGAIGAAGTITSVMGLQDLWKACK</sequence>
<evidence type="ECO:0000256" key="2">
    <source>
        <dbReference type="ARBA" id="ARBA00023136"/>
    </source>
</evidence>
<dbReference type="PANTHER" id="PTHR12652">
    <property type="entry name" value="PEROXISOMAL BIOGENESIS FACTOR 11"/>
    <property type="match status" value="1"/>
</dbReference>
<reference evidence="6" key="1">
    <citation type="submission" date="2016-05" db="EMBL/GenBank/DDBJ databases">
        <title>Comparative genomics of biotechnologically important yeasts.</title>
        <authorList>
            <consortium name="DOE Joint Genome Institute"/>
            <person name="Riley R."/>
            <person name="Haridas S."/>
            <person name="Wolfe K.H."/>
            <person name="Lopes M.R."/>
            <person name="Hittinger C.T."/>
            <person name="Goker M."/>
            <person name="Salamov A."/>
            <person name="Wisecaver J."/>
            <person name="Long T.M."/>
            <person name="Aerts A.L."/>
            <person name="Barry K."/>
            <person name="Choi C."/>
            <person name="Clum A."/>
            <person name="Coughlan A.Y."/>
            <person name="Deshpande S."/>
            <person name="Douglass A.P."/>
            <person name="Hanson S.J."/>
            <person name="Klenk H.-P."/>
            <person name="Labutti K."/>
            <person name="Lapidus A."/>
            <person name="Lindquist E."/>
            <person name="Lipzen A."/>
            <person name="Meier-Kolthoff J.P."/>
            <person name="Ohm R.A."/>
            <person name="Otillar R.P."/>
            <person name="Pangilinan J."/>
            <person name="Peng Y."/>
            <person name="Rokas A."/>
            <person name="Rosa C.A."/>
            <person name="Scheuner C."/>
            <person name="Sibirny A.A."/>
            <person name="Slot J.C."/>
            <person name="Stielow J.B."/>
            <person name="Sun H."/>
            <person name="Kurtzman C.P."/>
            <person name="Blackwell M."/>
            <person name="Grigoriev I.V."/>
            <person name="Jeffries T.W."/>
        </authorList>
    </citation>
    <scope>NUCLEOTIDE SEQUENCE [LARGE SCALE GENOMIC DNA]</scope>
    <source>
        <strain evidence="6">NRRL Y-12698</strain>
    </source>
</reference>
<proteinExistence type="predicted"/>
<keyword evidence="1" id="KW-0962">Peroxisome biogenesis</keyword>
<gene>
    <name evidence="5" type="ORF">BABINDRAFT_66105</name>
</gene>
<dbReference type="Pfam" id="PF05648">
    <property type="entry name" value="PEX11"/>
    <property type="match status" value="1"/>
</dbReference>
<dbReference type="GO" id="GO:0001579">
    <property type="term" value="P:medium-chain fatty acid transport"/>
    <property type="evidence" value="ECO:0007669"/>
    <property type="project" value="EnsemblFungi"/>
</dbReference>
<dbReference type="PANTHER" id="PTHR12652:SF50">
    <property type="entry name" value="PEROXIN 11"/>
    <property type="match status" value="1"/>
</dbReference>
<dbReference type="EMBL" id="KV454437">
    <property type="protein sequence ID" value="ODQ78061.1"/>
    <property type="molecule type" value="Genomic_DNA"/>
</dbReference>
<organism evidence="5 6">
    <name type="scientific">Babjeviella inositovora NRRL Y-12698</name>
    <dbReference type="NCBI Taxonomy" id="984486"/>
    <lineage>
        <taxon>Eukaryota</taxon>
        <taxon>Fungi</taxon>
        <taxon>Dikarya</taxon>
        <taxon>Ascomycota</taxon>
        <taxon>Saccharomycotina</taxon>
        <taxon>Pichiomycetes</taxon>
        <taxon>Serinales incertae sedis</taxon>
        <taxon>Babjeviella</taxon>
    </lineage>
</organism>
<dbReference type="RefSeq" id="XP_018983389.1">
    <property type="nucleotide sequence ID" value="XM_019132468.1"/>
</dbReference>
<dbReference type="InterPro" id="IPR008733">
    <property type="entry name" value="PEX11"/>
</dbReference>
<dbReference type="OrthoDB" id="411017at2759"/>